<accession>A0AB34JNR6</accession>
<dbReference type="GO" id="GO:0005886">
    <property type="term" value="C:plasma membrane"/>
    <property type="evidence" value="ECO:0007669"/>
    <property type="project" value="TreeGrafter"/>
</dbReference>
<dbReference type="InterPro" id="IPR001680">
    <property type="entry name" value="WD40_rpt"/>
</dbReference>
<feature type="compositionally biased region" description="Low complexity" evidence="2">
    <location>
        <begin position="747"/>
        <end position="765"/>
    </location>
</feature>
<evidence type="ECO:0000313" key="4">
    <source>
        <dbReference type="EMBL" id="KAL1523324.1"/>
    </source>
</evidence>
<dbReference type="Pfam" id="PF00400">
    <property type="entry name" value="WD40"/>
    <property type="match status" value="3"/>
</dbReference>
<reference evidence="4 5" key="1">
    <citation type="journal article" date="2024" name="Science">
        <title>Giant polyketide synthase enzymes in the biosynthesis of giant marine polyether toxins.</title>
        <authorList>
            <person name="Fallon T.R."/>
            <person name="Shende V.V."/>
            <person name="Wierzbicki I.H."/>
            <person name="Pendleton A.L."/>
            <person name="Watervoot N.F."/>
            <person name="Auber R.P."/>
            <person name="Gonzalez D.J."/>
            <person name="Wisecaver J.H."/>
            <person name="Moore B.S."/>
        </authorList>
    </citation>
    <scope>NUCLEOTIDE SEQUENCE [LARGE SCALE GENOMIC DNA]</scope>
    <source>
        <strain evidence="4 5">12B1</strain>
    </source>
</reference>
<sequence>MSSERSRSSSSTLKHSGKSQRSDRSNRSFRMLGTFDMFRENPPTPEPPANRKSGWKRQVSGRITTAFKWKRDNSYERLSTSRTSSAFRDPDAIGDTTKIVRKMEEAVIAVAISDDATMCAAGTVGAKIIIFSSADNSELASFKATSGISCITFCGRGSECSLVVGTFGGHLATYYSRSADNGEVDPENGKTTTFGNLQYVHSVAEARGGKCLVACGKAGLVTMYRVELRHSRACVLHELVVFYAQGDTRGVAIDQAASLVATGGDQKIVELWRTGFSSEQHIPTAPSVAACFTCKSQVHSVSLTANADHLAVGTSDSVEVFTVWIRSHSPESARMKNPLSQAGALVASKIVTGSHVPLASSRLSIRRSSSSSCVLTSAPAARRPSASFVKFLRLNSRPSAPEEQVVIEPTLMLHSHAHQGSVAFAQYGSILAIGGGFHINVVSLSSGGSLYTQKRSGRVRCVALSRSGERLVVGGFDHTVSMHVVGGGANVRRFDVGTHGRRATCGVKSSQRPMEHPPLQKENSSGGKKRGLLGRMGSAGRLPRRTASSEKIEVQQHQPSQGRNVVAVVRSIHLNSDCSRLAVGVDLGGQGEVQLYSTQQDLKEPLLNKWKHSKAVWVVRLSNDGALLAAGGYDCTVTLYNVVFTDRGAIPPLEQITFAATSGPAFIWSVTFSPDDRWLTIGCWNGETAVYRVVRGDDLPGMLMTSYSLLKAQSDPAATSLASPPAAAAAAEPSPPPSPPPPPPAADNPVDAEPPAAAPSADGAAPPAPRLGHRRSHGWNAARIIGRHAIAAASTKLMLAARVYRADRVYGVSLDEHGRHLVVGGREKMVAMYHLRAPRRVKANDDDDDSVISGDPRDEGAVLLWQTQSVDFVYTVSLSGDRRFCGFGGTSFMLVVLNGFTGAKLFTIPFSSTVWSVHIAQVGDATMIAVGGEFPTVSVINLETRETEVELPVDGEVSSVFISPISICYASGSCAFLYGAGGTECSWQDRPSFTAMTSMMATLANNEEMLLRCVDVILHRHPSIVNATPDPSTPELGPSLLHWAIETGSSSKLLASLLRARCSLGILPDSRGRTALSPALEQSKSAHIQLLVEALVSGRFSLLPEPMHAVATTFKQWAYRFPSDFLALIGSMSLQPEPEILGGRETQDITLTKMLIRGSAYRCPRDLWTADLDTHSMNDYDEHAETKAAATMPEGFCRLNTGGIQALRVPFAYFAGSDDVRFAPLQLILHAAAVTGEYSIFGTKLIKVLLEFKWGAFGQTIYMRQCVLKAIDLVLSLIYFRTATNHATLSLSELADEDSTFLVLSSFGWVWTTVIALVRDFPRAWEAVSKAYSKRQDGFKRLFKVLEAMAVTEPLATNIVMLCARCITPSATNSNWVSEDLLLVLHGLAIIVLSLRTCFSFRGFLRFGSLVHMVITVVGDIAPFLTLTTIVMIGFSLAIGLVASPLHDPVLEQHGFLSALATAFDMGLHATTIDPFVMHDPQIFLFYFPFMIMVQVILLNLLIAIMSDSTHRNIRGAAMVAQYQRARLIVDLEPRKLTAIPKRPSVRKGPNTSRFERLFSLSANFGNYFLKQGVSSEYPRPKWLHVLAPPDGKDEEVSTHTEQELAAIRRTLSVLQAEIAQSRSELPAAVEKQLRLSSVIIGPRPT</sequence>
<dbReference type="SMART" id="SM00320">
    <property type="entry name" value="WD40"/>
    <property type="match status" value="11"/>
</dbReference>
<evidence type="ECO:0000313" key="5">
    <source>
        <dbReference type="Proteomes" id="UP001515480"/>
    </source>
</evidence>
<dbReference type="Gene3D" id="1.25.40.20">
    <property type="entry name" value="Ankyrin repeat-containing domain"/>
    <property type="match status" value="1"/>
</dbReference>
<feature type="transmembrane region" description="Helical" evidence="3">
    <location>
        <begin position="1411"/>
        <end position="1443"/>
    </location>
</feature>
<dbReference type="SUPFAM" id="SSF50978">
    <property type="entry name" value="WD40 repeat-like"/>
    <property type="match status" value="2"/>
</dbReference>
<comment type="caution">
    <text evidence="4">The sequence shown here is derived from an EMBL/GenBank/DDBJ whole genome shotgun (WGS) entry which is preliminary data.</text>
</comment>
<feature type="region of interest" description="Disordered" evidence="2">
    <location>
        <begin position="504"/>
        <end position="544"/>
    </location>
</feature>
<name>A0AB34JNR6_PRYPA</name>
<dbReference type="InterPro" id="IPR036322">
    <property type="entry name" value="WD40_repeat_dom_sf"/>
</dbReference>
<evidence type="ECO:0000256" key="1">
    <source>
        <dbReference type="ARBA" id="ARBA00022737"/>
    </source>
</evidence>
<keyword evidence="3" id="KW-1133">Transmembrane helix</keyword>
<keyword evidence="3" id="KW-0812">Transmembrane</keyword>
<dbReference type="PANTHER" id="PTHR10582:SF2">
    <property type="entry name" value="INACTIVE"/>
    <property type="match status" value="1"/>
</dbReference>
<feature type="compositionally biased region" description="Low complexity" evidence="2">
    <location>
        <begin position="719"/>
        <end position="732"/>
    </location>
</feature>
<feature type="transmembrane region" description="Helical" evidence="3">
    <location>
        <begin position="1484"/>
        <end position="1505"/>
    </location>
</feature>
<keyword evidence="5" id="KW-1185">Reference proteome</keyword>
<feature type="region of interest" description="Disordered" evidence="2">
    <location>
        <begin position="719"/>
        <end position="774"/>
    </location>
</feature>
<protein>
    <recommendedName>
        <fullName evidence="6">Ion transport domain-containing protein</fullName>
    </recommendedName>
</protein>
<dbReference type="Gene3D" id="2.130.10.10">
    <property type="entry name" value="YVTN repeat-like/Quinoprotein amine dehydrogenase"/>
    <property type="match status" value="4"/>
</dbReference>
<dbReference type="InterPro" id="IPR024862">
    <property type="entry name" value="TRPV"/>
</dbReference>
<feature type="region of interest" description="Disordered" evidence="2">
    <location>
        <begin position="1"/>
        <end position="57"/>
    </location>
</feature>
<proteinExistence type="predicted"/>
<dbReference type="GO" id="GO:0098703">
    <property type="term" value="P:calcium ion import across plasma membrane"/>
    <property type="evidence" value="ECO:0007669"/>
    <property type="project" value="TreeGrafter"/>
</dbReference>
<evidence type="ECO:0000256" key="3">
    <source>
        <dbReference type="SAM" id="Phobius"/>
    </source>
</evidence>
<evidence type="ECO:0000256" key="2">
    <source>
        <dbReference type="SAM" id="MobiDB-lite"/>
    </source>
</evidence>
<dbReference type="EMBL" id="JBGBPQ010000006">
    <property type="protein sequence ID" value="KAL1523324.1"/>
    <property type="molecule type" value="Genomic_DNA"/>
</dbReference>
<dbReference type="GO" id="GO:0005216">
    <property type="term" value="F:monoatomic ion channel activity"/>
    <property type="evidence" value="ECO:0007669"/>
    <property type="project" value="InterPro"/>
</dbReference>
<dbReference type="InterPro" id="IPR036770">
    <property type="entry name" value="Ankyrin_rpt-contain_sf"/>
</dbReference>
<keyword evidence="1" id="KW-0677">Repeat</keyword>
<dbReference type="Proteomes" id="UP001515480">
    <property type="component" value="Unassembled WGS sequence"/>
</dbReference>
<feature type="transmembrane region" description="Helical" evidence="3">
    <location>
        <begin position="1381"/>
        <end position="1399"/>
    </location>
</feature>
<evidence type="ECO:0008006" key="6">
    <source>
        <dbReference type="Google" id="ProtNLM"/>
    </source>
</evidence>
<dbReference type="InterPro" id="IPR015943">
    <property type="entry name" value="WD40/YVTN_repeat-like_dom_sf"/>
</dbReference>
<keyword evidence="3" id="KW-0472">Membrane</keyword>
<dbReference type="PANTHER" id="PTHR10582">
    <property type="entry name" value="TRANSIENT RECEPTOR POTENTIAL ION CHANNEL PROTEIN"/>
    <property type="match status" value="1"/>
</dbReference>
<organism evidence="4 5">
    <name type="scientific">Prymnesium parvum</name>
    <name type="common">Toxic golden alga</name>
    <dbReference type="NCBI Taxonomy" id="97485"/>
    <lineage>
        <taxon>Eukaryota</taxon>
        <taxon>Haptista</taxon>
        <taxon>Haptophyta</taxon>
        <taxon>Prymnesiophyceae</taxon>
        <taxon>Prymnesiales</taxon>
        <taxon>Prymnesiaceae</taxon>
        <taxon>Prymnesium</taxon>
    </lineage>
</organism>
<gene>
    <name evidence="4" type="ORF">AB1Y20_018270</name>
</gene>
<feature type="compositionally biased region" description="Pro residues" evidence="2">
    <location>
        <begin position="733"/>
        <end position="746"/>
    </location>
</feature>